<evidence type="ECO:0000256" key="4">
    <source>
        <dbReference type="ARBA" id="ARBA00022741"/>
    </source>
</evidence>
<protein>
    <submittedName>
        <fullName evidence="10">Uncharacterized protein</fullName>
    </submittedName>
</protein>
<organism evidence="10 11">
    <name type="scientific">Pleodorina starrii</name>
    <dbReference type="NCBI Taxonomy" id="330485"/>
    <lineage>
        <taxon>Eukaryota</taxon>
        <taxon>Viridiplantae</taxon>
        <taxon>Chlorophyta</taxon>
        <taxon>core chlorophytes</taxon>
        <taxon>Chlorophyceae</taxon>
        <taxon>CS clade</taxon>
        <taxon>Chlamydomonadales</taxon>
        <taxon>Volvocaceae</taxon>
        <taxon>Pleodorina</taxon>
    </lineage>
</organism>
<comment type="similarity">
    <text evidence="1">Belongs to the bacterial/plant glucose-1-phosphate adenylyltransferase family.</text>
</comment>
<comment type="caution">
    <text evidence="10">The sequence shown here is derived from an EMBL/GenBank/DDBJ whole genome shotgun (WGS) entry which is preliminary data.</text>
</comment>
<dbReference type="InterPro" id="IPR028098">
    <property type="entry name" value="Glyco_trans_4-like_N"/>
</dbReference>
<dbReference type="PANTHER" id="PTHR43523:SF2">
    <property type="entry name" value="GLUCOSE-1-PHOSPHATE ADENYLYLTRANSFERASE"/>
    <property type="match status" value="1"/>
</dbReference>
<accession>A0A9W6C3S9</accession>
<dbReference type="EMBL" id="BRXU01000073">
    <property type="protein sequence ID" value="GLC62887.1"/>
    <property type="molecule type" value="Genomic_DNA"/>
</dbReference>
<evidence type="ECO:0000256" key="5">
    <source>
        <dbReference type="ARBA" id="ARBA00022840"/>
    </source>
</evidence>
<dbReference type="Gene3D" id="3.40.50.2000">
    <property type="entry name" value="Glycogen Phosphorylase B"/>
    <property type="match status" value="2"/>
</dbReference>
<dbReference type="SUPFAM" id="SSF53756">
    <property type="entry name" value="UDP-Glycosyltransferase/glycogen phosphorylase"/>
    <property type="match status" value="1"/>
</dbReference>
<evidence type="ECO:0000259" key="8">
    <source>
        <dbReference type="Pfam" id="PF13439"/>
    </source>
</evidence>
<dbReference type="PANTHER" id="PTHR43523">
    <property type="entry name" value="GLUCOSE-1-PHOSPHATE ADENYLYLTRANSFERASE-RELATED"/>
    <property type="match status" value="1"/>
</dbReference>
<dbReference type="InterPro" id="IPR029044">
    <property type="entry name" value="Nucleotide-diphossugar_trans"/>
</dbReference>
<keyword evidence="6" id="KW-0320">Glycogen biosynthesis</keyword>
<dbReference type="PROSITE" id="PS00808">
    <property type="entry name" value="ADP_GLC_PYROPHOSPH_1"/>
    <property type="match status" value="1"/>
</dbReference>
<feature type="domain" description="Glucose-1-phosphate adenylyltransferase/Bifunctional protein GlmU-like C-terminal hexapeptide" evidence="9">
    <location>
        <begin position="1471"/>
        <end position="1525"/>
    </location>
</feature>
<keyword evidence="4" id="KW-0547">Nucleotide-binding</keyword>
<dbReference type="Pfam" id="PF13692">
    <property type="entry name" value="Glyco_trans_1_4"/>
    <property type="match status" value="1"/>
</dbReference>
<evidence type="ECO:0000313" key="11">
    <source>
        <dbReference type="Proteomes" id="UP001165080"/>
    </source>
</evidence>
<dbReference type="InterPro" id="IPR011831">
    <property type="entry name" value="ADP-Glc_PPase"/>
</dbReference>
<dbReference type="Pfam" id="PF24894">
    <property type="entry name" value="Hexapep_GlmU"/>
    <property type="match status" value="1"/>
</dbReference>
<dbReference type="InterPro" id="IPR005836">
    <property type="entry name" value="ADP_Glu_pyroP_CS"/>
</dbReference>
<dbReference type="InterPro" id="IPR005835">
    <property type="entry name" value="NTP_transferase_dom"/>
</dbReference>
<dbReference type="SUPFAM" id="SSF53448">
    <property type="entry name" value="Nucleotide-diphospho-sugar transferases"/>
    <property type="match status" value="1"/>
</dbReference>
<dbReference type="InterPro" id="IPR056818">
    <property type="entry name" value="GlmU/GlgC-like_hexapep"/>
</dbReference>
<dbReference type="CDD" id="cd02508">
    <property type="entry name" value="ADP_Glucose_PP"/>
    <property type="match status" value="1"/>
</dbReference>
<dbReference type="Proteomes" id="UP001165080">
    <property type="component" value="Unassembled WGS sequence"/>
</dbReference>
<evidence type="ECO:0000256" key="1">
    <source>
        <dbReference type="ARBA" id="ARBA00010443"/>
    </source>
</evidence>
<keyword evidence="3" id="KW-0548">Nucleotidyltransferase</keyword>
<keyword evidence="11" id="KW-1185">Reference proteome</keyword>
<dbReference type="GO" id="GO:0005524">
    <property type="term" value="F:ATP binding"/>
    <property type="evidence" value="ECO:0007669"/>
    <property type="project" value="UniProtKB-KW"/>
</dbReference>
<evidence type="ECO:0000259" key="9">
    <source>
        <dbReference type="Pfam" id="PF24894"/>
    </source>
</evidence>
<evidence type="ECO:0000256" key="6">
    <source>
        <dbReference type="ARBA" id="ARBA00023056"/>
    </source>
</evidence>
<dbReference type="Gene3D" id="3.90.550.10">
    <property type="entry name" value="Spore Coat Polysaccharide Biosynthesis Protein SpsA, Chain A"/>
    <property type="match status" value="1"/>
</dbReference>
<evidence type="ECO:0000256" key="2">
    <source>
        <dbReference type="ARBA" id="ARBA00022679"/>
    </source>
</evidence>
<dbReference type="GO" id="GO:0008878">
    <property type="term" value="F:glucose-1-phosphate adenylyltransferase activity"/>
    <property type="evidence" value="ECO:0007669"/>
    <property type="project" value="InterPro"/>
</dbReference>
<name>A0A9W6C3S9_9CHLO</name>
<evidence type="ECO:0000259" key="7">
    <source>
        <dbReference type="Pfam" id="PF00483"/>
    </source>
</evidence>
<feature type="domain" description="Glycosyltransferase subfamily 4-like N-terminal" evidence="8">
    <location>
        <begin position="556"/>
        <end position="683"/>
    </location>
</feature>
<keyword evidence="5" id="KW-0067">ATP-binding</keyword>
<dbReference type="Pfam" id="PF13439">
    <property type="entry name" value="Glyco_transf_4"/>
    <property type="match status" value="1"/>
</dbReference>
<dbReference type="Pfam" id="PF00483">
    <property type="entry name" value="NTP_transferase"/>
    <property type="match status" value="1"/>
</dbReference>
<evidence type="ECO:0000313" key="10">
    <source>
        <dbReference type="EMBL" id="GLC62887.1"/>
    </source>
</evidence>
<dbReference type="GO" id="GO:0005978">
    <property type="term" value="P:glycogen biosynthetic process"/>
    <property type="evidence" value="ECO:0007669"/>
    <property type="project" value="UniProtKB-KW"/>
</dbReference>
<sequence length="1552" mass="170712">MALPDGRSLDMGLNMDFCFADARAILVLAGWSADPWLDLELHAEDARLSPVLVTRHARRDLRTAEPMGYLAVFDLGGLDLPGNAAIHLRTGHEFTELSPERLVTDELRLIEVGVDEVFFAWLRLVGQGTLNAPKGETAQAVMTRLRFAPLLARESDDFGLGTDRCLVGEAGQGLVSGWFMPAQGQTEALTALAMDDRQLCRVELMPGALPRADLQPYATRYRFSGTDGFCGSFLLAEPASGPVRVLFLIPGQHAAAGVLVAAEPTPAAALAVQTCQVQLELPDPTRQTRLRRAMLEPLPAWQPPSGVAPVRAGRVLLVLDHDLPDADLRDVLRRVGLRLDRPLELFLLRPGLTRPLAAAVEGAQRDLPQGLVLRGTGMALDREAPMAELALYGRSSTLFQLDEDARVFDATLRRQPVQLSILDPIFAVAGGDPGQRFLRDQLAFALSAPTALLRPLLAQAPRAYLTEEARLRDIARHLLGAGAAHAEGLAPTRHFAGKSGPLNQPLPGGLDLHTAKFFGPGQQVISFDPRDFCLQGRGMDAFQMEQARIEDEDWIVEFLSAFQAEVYHFHHFWNIGAGTIRRLRAALPKARFICTLHELTAICANHGQMVKRSGELCHASAEVACAACLGRPPVDFVLRKARMIEMLDLFDHLLSPSEFLRDRFEDWGIAPGRIAVIENGLDHHAEYPPETEAELLAKSGRFAFFGQATPTKGLDVLIRAAALIEARMPETEVPLDIEIHGVDEEGFTRLWPKLEIPDCVRFRGRYRPQDCVDIMRGYGWIVIPSVWWENSPVVIQEARAAVTPMIASDIGGMAEKTAGWGIPFRTADPASLAQAILSVHARPDVLRDHKARITPPLDLAGFHAEWVEACGMIPARLGKHTDLGGLAKNLSQVEKPIVAIGLGAQAREFGADVELTEGTRAWLDVLIENGRKHGIQNIYTRGPYTSEQIKKLTGADTLANGCPSHFINPRPDLGRRIQANWEANPLPQRIAVAGGHESWRDTREIEQQLIAMMMDPQFPGVYIVQSMGNMIKISRGLFDEIEPDALARIHRHTVPHYTLDQFKDWARNYARSYYDVAAWMDELRRHDLLIGPRFHGAQLAIQAERMACTVTIDTRTEEMCRETGVPYLRAQDLKQPLTRARLKQLVKFDGAEYDRFRAMKCARYIEFLRGTGLKPVAWLEDIAAAAQPAPKPAENSTATVLLAGGQGSRLHELTTNESKPAVPFAGRNRIVDFVMANVVRSGLERLVVATQFAPATLHRHLPERWGRHFPAGGIELSDGRGLYRGTADAVRCNWSRIESCGPDHVLVLAADHIYDMDYGALVQAHERSGAAVTIAVDVVPRLEAQGFGVMQVDDGGRVTAFLEKPADPPAMPGQSNSALVSMGIYLFDAAWLRDRLSGQPEALDFGHDLIPEAVARGEAAAFRLPPGPSGESYWRDVGTLTALRRAHLDFLDRAPARLPQDAPQAEWSLGRGSIMMPGAWVPASARLVNCIVAPGTRIPPGLVAGEDPDDDLPWFRRDAQGTTLVTQAMLDRREAMRRLMAPVAVPTRRIVA</sequence>
<proteinExistence type="inferred from homology"/>
<keyword evidence="2" id="KW-0808">Transferase</keyword>
<feature type="domain" description="Nucleotidyl transferase" evidence="7">
    <location>
        <begin position="1199"/>
        <end position="1451"/>
    </location>
</feature>
<evidence type="ECO:0000256" key="3">
    <source>
        <dbReference type="ARBA" id="ARBA00022695"/>
    </source>
</evidence>
<dbReference type="Gene3D" id="2.160.10.10">
    <property type="entry name" value="Hexapeptide repeat proteins"/>
    <property type="match status" value="1"/>
</dbReference>
<reference evidence="10 11" key="1">
    <citation type="journal article" date="2023" name="Commun. Biol.">
        <title>Reorganization of the ancestral sex-determining regions during the evolution of trioecy in Pleodorina starrii.</title>
        <authorList>
            <person name="Takahashi K."/>
            <person name="Suzuki S."/>
            <person name="Kawai-Toyooka H."/>
            <person name="Yamamoto K."/>
            <person name="Hamaji T."/>
            <person name="Ootsuki R."/>
            <person name="Yamaguchi H."/>
            <person name="Kawachi M."/>
            <person name="Higashiyama T."/>
            <person name="Nozaki H."/>
        </authorList>
    </citation>
    <scope>NUCLEOTIDE SEQUENCE [LARGE SCALE GENOMIC DNA]</scope>
    <source>
        <strain evidence="10 11">NIES-4479</strain>
    </source>
</reference>
<gene>
    <name evidence="10" type="primary">PLESTB004054</name>
    <name evidence="10" type="ORF">PLESTB_001955000</name>
</gene>